<proteinExistence type="predicted"/>
<reference evidence="2 3" key="1">
    <citation type="submission" date="2016-06" db="EMBL/GenBank/DDBJ databases">
        <authorList>
            <person name="Kjaerup R.B."/>
            <person name="Dalgaard T.S."/>
            <person name="Juul-Madsen H.R."/>
        </authorList>
    </citation>
    <scope>NUCLEOTIDE SEQUENCE [LARGE SCALE GENOMIC DNA]</scope>
    <source>
        <strain evidence="2 3">1245335.1</strain>
    </source>
</reference>
<evidence type="ECO:0000256" key="1">
    <source>
        <dbReference type="SAM" id="MobiDB-lite"/>
    </source>
</evidence>
<dbReference type="AlphaFoldDB" id="A0A1A3MY99"/>
<dbReference type="OrthoDB" id="9995223at2"/>
<dbReference type="Proteomes" id="UP000093819">
    <property type="component" value="Unassembled WGS sequence"/>
</dbReference>
<accession>A0A1A3MY99</accession>
<protein>
    <submittedName>
        <fullName evidence="2">Uncharacterized protein</fullName>
    </submittedName>
</protein>
<evidence type="ECO:0000313" key="2">
    <source>
        <dbReference type="EMBL" id="OBK13779.1"/>
    </source>
</evidence>
<name>A0A1A3MY99_MYCAS</name>
<feature type="region of interest" description="Disordered" evidence="1">
    <location>
        <begin position="63"/>
        <end position="86"/>
    </location>
</feature>
<dbReference type="EMBL" id="LZLR01000246">
    <property type="protein sequence ID" value="OBK13779.1"/>
    <property type="molecule type" value="Genomic_DNA"/>
</dbReference>
<organism evidence="2 3">
    <name type="scientific">Mycobacterium asiaticum</name>
    <dbReference type="NCBI Taxonomy" id="1790"/>
    <lineage>
        <taxon>Bacteria</taxon>
        <taxon>Bacillati</taxon>
        <taxon>Actinomycetota</taxon>
        <taxon>Actinomycetes</taxon>
        <taxon>Mycobacteriales</taxon>
        <taxon>Mycobacteriaceae</taxon>
        <taxon>Mycobacterium</taxon>
    </lineage>
</organism>
<evidence type="ECO:0000313" key="3">
    <source>
        <dbReference type="Proteomes" id="UP000093819"/>
    </source>
</evidence>
<dbReference type="RefSeq" id="WP_065038589.1">
    <property type="nucleotide sequence ID" value="NZ_LZLR01000246.1"/>
</dbReference>
<sequence length="149" mass="16270">MIDDLWDALQRQGHTREINTLYLGHAILQRAIAGVGYEEHPTLSLVLTDVEKANRIFDPRAAEVPGLVPAPPTGSGRGGGGGEGLIHAGLKQKVKTDPVGAVEERLTYISEDLTERLGDEVSFITGDRVDLLMKDEQGNYVIEVEPTRR</sequence>
<feature type="compositionally biased region" description="Gly residues" evidence="1">
    <location>
        <begin position="75"/>
        <end position="84"/>
    </location>
</feature>
<comment type="caution">
    <text evidence="2">The sequence shown here is derived from an EMBL/GenBank/DDBJ whole genome shotgun (WGS) entry which is preliminary data.</text>
</comment>
<gene>
    <name evidence="2" type="ORF">A5635_11450</name>
</gene>